<organism evidence="2 3">
    <name type="scientific">Streptomyces solincola</name>
    <dbReference type="NCBI Taxonomy" id="2100817"/>
    <lineage>
        <taxon>Bacteria</taxon>
        <taxon>Bacillati</taxon>
        <taxon>Actinomycetota</taxon>
        <taxon>Actinomycetes</taxon>
        <taxon>Kitasatosporales</taxon>
        <taxon>Streptomycetaceae</taxon>
        <taxon>Streptomyces</taxon>
    </lineage>
</organism>
<feature type="transmembrane region" description="Helical" evidence="1">
    <location>
        <begin position="81"/>
        <end position="103"/>
    </location>
</feature>
<keyword evidence="3" id="KW-1185">Reference proteome</keyword>
<feature type="transmembrane region" description="Helical" evidence="1">
    <location>
        <begin position="135"/>
        <end position="152"/>
    </location>
</feature>
<sequence length="153" mass="14817">MTTDRAALTALHLLLTWATMTGAAPAVGIAVFLAGWGGGAGAALATAAVGVPLTVGVLVLAGTPARSLVPLCGTARGRFGWAVAVLLLGTLGVPAGAGAYLAGVDLGSADVRVALTGVPYAVAAALFVADRWVRLAAVAVVATGVVYGGVIGR</sequence>
<dbReference type="RefSeq" id="WP_105869016.1">
    <property type="nucleotide sequence ID" value="NZ_PVLV01000166.1"/>
</dbReference>
<keyword evidence="1" id="KW-1133">Transmembrane helix</keyword>
<evidence type="ECO:0000313" key="3">
    <source>
        <dbReference type="Proteomes" id="UP000239322"/>
    </source>
</evidence>
<dbReference type="EMBL" id="PVLV01000166">
    <property type="protein sequence ID" value="PRH78836.1"/>
    <property type="molecule type" value="Genomic_DNA"/>
</dbReference>
<evidence type="ECO:0000256" key="1">
    <source>
        <dbReference type="SAM" id="Phobius"/>
    </source>
</evidence>
<evidence type="ECO:0000313" key="2">
    <source>
        <dbReference type="EMBL" id="PRH78836.1"/>
    </source>
</evidence>
<comment type="caution">
    <text evidence="2">The sequence shown here is derived from an EMBL/GenBank/DDBJ whole genome shotgun (WGS) entry which is preliminary data.</text>
</comment>
<protein>
    <submittedName>
        <fullName evidence="2">Uncharacterized protein</fullName>
    </submittedName>
</protein>
<reference evidence="2 3" key="1">
    <citation type="submission" date="2018-03" db="EMBL/GenBank/DDBJ databases">
        <title>Novel Streptomyces sp. from soil.</title>
        <authorList>
            <person name="Tan G.Y.A."/>
            <person name="Lee Z.Y."/>
        </authorList>
    </citation>
    <scope>NUCLEOTIDE SEQUENCE [LARGE SCALE GENOMIC DNA]</scope>
    <source>
        <strain evidence="2 3">ST5x</strain>
    </source>
</reference>
<feature type="transmembrane region" description="Helical" evidence="1">
    <location>
        <begin position="40"/>
        <end position="61"/>
    </location>
</feature>
<gene>
    <name evidence="2" type="ORF">C6N75_12855</name>
</gene>
<keyword evidence="1" id="KW-0472">Membrane</keyword>
<name>A0A2S9PWM9_9ACTN</name>
<dbReference type="OrthoDB" id="4098608at2"/>
<feature type="transmembrane region" description="Helical" evidence="1">
    <location>
        <begin position="109"/>
        <end position="128"/>
    </location>
</feature>
<proteinExistence type="predicted"/>
<accession>A0A2S9PWM9</accession>
<keyword evidence="1" id="KW-0812">Transmembrane</keyword>
<dbReference type="AlphaFoldDB" id="A0A2S9PWM9"/>
<dbReference type="Proteomes" id="UP000239322">
    <property type="component" value="Unassembled WGS sequence"/>
</dbReference>